<feature type="compositionally biased region" description="Polar residues" evidence="1">
    <location>
        <begin position="127"/>
        <end position="141"/>
    </location>
</feature>
<dbReference type="HOGENOM" id="CLU_034123_0_0_1"/>
<accession>A0A067TTT8</accession>
<dbReference type="STRING" id="685588.A0A067TTT8"/>
<feature type="compositionally biased region" description="Polar residues" evidence="1">
    <location>
        <begin position="1"/>
        <end position="19"/>
    </location>
</feature>
<organism evidence="2 3">
    <name type="scientific">Galerina marginata (strain CBS 339.88)</name>
    <dbReference type="NCBI Taxonomy" id="685588"/>
    <lineage>
        <taxon>Eukaryota</taxon>
        <taxon>Fungi</taxon>
        <taxon>Dikarya</taxon>
        <taxon>Basidiomycota</taxon>
        <taxon>Agaricomycotina</taxon>
        <taxon>Agaricomycetes</taxon>
        <taxon>Agaricomycetidae</taxon>
        <taxon>Agaricales</taxon>
        <taxon>Agaricineae</taxon>
        <taxon>Strophariaceae</taxon>
        <taxon>Galerina</taxon>
    </lineage>
</organism>
<sequence>MATSASAPLGGVSSSSNPTPRWGRSGEPGSAFNGLTRPGRGGRGRGGARGGRGGGRGTASNREPKADDEHRSMPDNPQAAAQPAVAAKPSGSSVSAPVSEKPTAPSSSSSRPKPPSRRASRTIPPAVNTQIQSVEIASAPTSAKPAVRRRRSQASKPNVPLPSKINPPAPNDNLLRPNKARLAPVPHTAPIKDTPPHLNQRFDMRNDIDALVERVRAVAMDNRPTTPGSHIDWAGDDDDSLPDLDDWGVTPATFISSKADVISPLIVGSLKPLPDITTNSFPASPLKQVQEVAATAAEPPVKEKKQDNPLQTKPPTVSLPPRATEPTSAKASNLLTSDFSSRKPLHPSLPVKPAAGPSVSQLKLRAGATPMRNSTYPKSPISATKDSFMPKVNLPEQTALAETSVDGETSDAKVSSVVDENSAHRPDGLTIVEPDAVLEVSSAREATHQSKADNADDDSTLEGLAASIHAPGAIADSVSAPANISSYSDFSSDQQGPTLTHTRAHTVGRPSSFPKPPQTDYVPRFSRSGYSTPRGGFGSYHSRTHSSPPAGSAMGNQHGSHNATRPVITGDAISRLARTIGKTGISTKPQTFGSSGD</sequence>
<feature type="compositionally biased region" description="Basic and acidic residues" evidence="1">
    <location>
        <begin position="62"/>
        <end position="73"/>
    </location>
</feature>
<gene>
    <name evidence="2" type="ORF">GALMADRAFT_235401</name>
</gene>
<feature type="compositionally biased region" description="Basic and acidic residues" evidence="1">
    <location>
        <begin position="445"/>
        <end position="454"/>
    </location>
</feature>
<keyword evidence="3" id="KW-1185">Reference proteome</keyword>
<evidence type="ECO:0000313" key="3">
    <source>
        <dbReference type="Proteomes" id="UP000027222"/>
    </source>
</evidence>
<feature type="compositionally biased region" description="Polar residues" evidence="1">
    <location>
        <begin position="371"/>
        <end position="385"/>
    </location>
</feature>
<feature type="region of interest" description="Disordered" evidence="1">
    <location>
        <begin position="486"/>
        <end position="567"/>
    </location>
</feature>
<feature type="compositionally biased region" description="Polar residues" evidence="1">
    <location>
        <begin position="325"/>
        <end position="339"/>
    </location>
</feature>
<feature type="compositionally biased region" description="Gly residues" evidence="1">
    <location>
        <begin position="39"/>
        <end position="57"/>
    </location>
</feature>
<reference evidence="3" key="1">
    <citation type="journal article" date="2014" name="Proc. Natl. Acad. Sci. U.S.A.">
        <title>Extensive sampling of basidiomycete genomes demonstrates inadequacy of the white-rot/brown-rot paradigm for wood decay fungi.</title>
        <authorList>
            <person name="Riley R."/>
            <person name="Salamov A.A."/>
            <person name="Brown D.W."/>
            <person name="Nagy L.G."/>
            <person name="Floudas D."/>
            <person name="Held B.W."/>
            <person name="Levasseur A."/>
            <person name="Lombard V."/>
            <person name="Morin E."/>
            <person name="Otillar R."/>
            <person name="Lindquist E.A."/>
            <person name="Sun H."/>
            <person name="LaButti K.M."/>
            <person name="Schmutz J."/>
            <person name="Jabbour D."/>
            <person name="Luo H."/>
            <person name="Baker S.E."/>
            <person name="Pisabarro A.G."/>
            <person name="Walton J.D."/>
            <person name="Blanchette R.A."/>
            <person name="Henrissat B."/>
            <person name="Martin F."/>
            <person name="Cullen D."/>
            <person name="Hibbett D.S."/>
            <person name="Grigoriev I.V."/>
        </authorList>
    </citation>
    <scope>NUCLEOTIDE SEQUENCE [LARGE SCALE GENOMIC DNA]</scope>
    <source>
        <strain evidence="3">CBS 339.88</strain>
    </source>
</reference>
<proteinExistence type="predicted"/>
<feature type="region of interest" description="Disordered" evidence="1">
    <location>
        <begin position="290"/>
        <end position="464"/>
    </location>
</feature>
<dbReference type="AlphaFoldDB" id="A0A067TTT8"/>
<evidence type="ECO:0000313" key="2">
    <source>
        <dbReference type="EMBL" id="KDR83329.1"/>
    </source>
</evidence>
<dbReference type="OrthoDB" id="3267789at2759"/>
<name>A0A067TTT8_GALM3</name>
<feature type="compositionally biased region" description="Polar residues" evidence="1">
    <location>
        <begin position="545"/>
        <end position="563"/>
    </location>
</feature>
<dbReference type="EMBL" id="KL142368">
    <property type="protein sequence ID" value="KDR83329.1"/>
    <property type="molecule type" value="Genomic_DNA"/>
</dbReference>
<dbReference type="Proteomes" id="UP000027222">
    <property type="component" value="Unassembled WGS sequence"/>
</dbReference>
<feature type="compositionally biased region" description="Low complexity" evidence="1">
    <location>
        <begin position="77"/>
        <end position="87"/>
    </location>
</feature>
<evidence type="ECO:0000256" key="1">
    <source>
        <dbReference type="SAM" id="MobiDB-lite"/>
    </source>
</evidence>
<feature type="compositionally biased region" description="Low complexity" evidence="1">
    <location>
        <begin position="101"/>
        <end position="111"/>
    </location>
</feature>
<protein>
    <submittedName>
        <fullName evidence="2">Uncharacterized protein</fullName>
    </submittedName>
</protein>
<feature type="compositionally biased region" description="Polar residues" evidence="1">
    <location>
        <begin position="486"/>
        <end position="501"/>
    </location>
</feature>
<feature type="region of interest" description="Disordered" evidence="1">
    <location>
        <begin position="1"/>
        <end position="177"/>
    </location>
</feature>